<evidence type="ECO:0000256" key="3">
    <source>
        <dbReference type="ARBA" id="ARBA00021872"/>
    </source>
</evidence>
<evidence type="ECO:0000256" key="6">
    <source>
        <dbReference type="ARBA" id="ARBA00023222"/>
    </source>
</evidence>
<dbReference type="GO" id="GO:0004106">
    <property type="term" value="F:chorismate mutase activity"/>
    <property type="evidence" value="ECO:0007669"/>
    <property type="project" value="InterPro"/>
</dbReference>
<dbReference type="InterPro" id="IPR001086">
    <property type="entry name" value="Preph_deHydtase"/>
</dbReference>
<dbReference type="STRING" id="1121432.SAMN02745219_00385"/>
<dbReference type="PROSITE" id="PS51671">
    <property type="entry name" value="ACT"/>
    <property type="match status" value="1"/>
</dbReference>
<dbReference type="EC" id="4.2.1.51" evidence="2"/>
<gene>
    <name evidence="12" type="ORF">SAMN02745219_00385</name>
</gene>
<organism evidence="12 13">
    <name type="scientific">Desulfofundulus thermosubterraneus DSM 16057</name>
    <dbReference type="NCBI Taxonomy" id="1121432"/>
    <lineage>
        <taxon>Bacteria</taxon>
        <taxon>Bacillati</taxon>
        <taxon>Bacillota</taxon>
        <taxon>Clostridia</taxon>
        <taxon>Eubacteriales</taxon>
        <taxon>Peptococcaceae</taxon>
        <taxon>Desulfofundulus</taxon>
    </lineage>
</organism>
<evidence type="ECO:0000256" key="2">
    <source>
        <dbReference type="ARBA" id="ARBA00013147"/>
    </source>
</evidence>
<dbReference type="InterPro" id="IPR045865">
    <property type="entry name" value="ACT-like_dom_sf"/>
</dbReference>
<feature type="domain" description="Prephenate dehydratase" evidence="10">
    <location>
        <begin position="4"/>
        <end position="187"/>
    </location>
</feature>
<dbReference type="Pfam" id="PF00800">
    <property type="entry name" value="PDT"/>
    <property type="match status" value="1"/>
</dbReference>
<dbReference type="InterPro" id="IPR018528">
    <property type="entry name" value="Preph_deHydtase_CS"/>
</dbReference>
<dbReference type="UniPathway" id="UPA00121">
    <property type="reaction ID" value="UER00345"/>
</dbReference>
<evidence type="ECO:0000259" key="10">
    <source>
        <dbReference type="PROSITE" id="PS51171"/>
    </source>
</evidence>
<dbReference type="CDD" id="cd04905">
    <property type="entry name" value="ACT_CM-PDT"/>
    <property type="match status" value="1"/>
</dbReference>
<keyword evidence="7" id="KW-0456">Lyase</keyword>
<dbReference type="RefSeq" id="WP_072867069.1">
    <property type="nucleotide sequence ID" value="NZ_FQZM01000004.1"/>
</dbReference>
<keyword evidence="5" id="KW-0057">Aromatic amino acid biosynthesis</keyword>
<dbReference type="PROSITE" id="PS51171">
    <property type="entry name" value="PREPHENATE_DEHYDR_3"/>
    <property type="match status" value="1"/>
</dbReference>
<name>A0A1M6BC41_9FIRM</name>
<dbReference type="PANTHER" id="PTHR21022">
    <property type="entry name" value="PREPHENATE DEHYDRATASE P PROTEIN"/>
    <property type="match status" value="1"/>
</dbReference>
<dbReference type="InterPro" id="IPR036263">
    <property type="entry name" value="Chorismate_II_sf"/>
</dbReference>
<evidence type="ECO:0000256" key="8">
    <source>
        <dbReference type="ARBA" id="ARBA00047848"/>
    </source>
</evidence>
<protein>
    <recommendedName>
        <fullName evidence="3">Prephenate dehydratase</fullName>
        <ecNumber evidence="2">4.2.1.51</ecNumber>
    </recommendedName>
</protein>
<dbReference type="EMBL" id="FQZM01000004">
    <property type="protein sequence ID" value="SHI46285.1"/>
    <property type="molecule type" value="Genomic_DNA"/>
</dbReference>
<feature type="domain" description="Chorismate mutase" evidence="9">
    <location>
        <begin position="317"/>
        <end position="407"/>
    </location>
</feature>
<comment type="pathway">
    <text evidence="1">Amino-acid biosynthesis; L-phenylalanine biosynthesis; phenylpyruvate from prephenate: step 1/1.</text>
</comment>
<dbReference type="SUPFAM" id="SSF48600">
    <property type="entry name" value="Chorismate mutase II"/>
    <property type="match status" value="1"/>
</dbReference>
<dbReference type="Proteomes" id="UP000184529">
    <property type="component" value="Unassembled WGS sequence"/>
</dbReference>
<dbReference type="NCBIfam" id="NF008865">
    <property type="entry name" value="PRK11898.1"/>
    <property type="match status" value="1"/>
</dbReference>
<evidence type="ECO:0000256" key="5">
    <source>
        <dbReference type="ARBA" id="ARBA00023141"/>
    </source>
</evidence>
<dbReference type="FunFam" id="3.30.70.260:FF:000012">
    <property type="entry name" value="Prephenate dehydratase"/>
    <property type="match status" value="1"/>
</dbReference>
<dbReference type="OrthoDB" id="9802281at2"/>
<dbReference type="InterPro" id="IPR036979">
    <property type="entry name" value="CM_dom_sf"/>
</dbReference>
<evidence type="ECO:0000313" key="12">
    <source>
        <dbReference type="EMBL" id="SHI46285.1"/>
    </source>
</evidence>
<dbReference type="Pfam" id="PF01842">
    <property type="entry name" value="ACT"/>
    <property type="match status" value="1"/>
</dbReference>
<evidence type="ECO:0000256" key="7">
    <source>
        <dbReference type="ARBA" id="ARBA00023239"/>
    </source>
</evidence>
<accession>A0A1M6BC41</accession>
<keyword evidence="13" id="KW-1185">Reference proteome</keyword>
<dbReference type="Gene3D" id="3.40.190.10">
    <property type="entry name" value="Periplasmic binding protein-like II"/>
    <property type="match status" value="2"/>
</dbReference>
<dbReference type="CDD" id="cd13633">
    <property type="entry name" value="PBP2_Sa-PDT_like"/>
    <property type="match status" value="1"/>
</dbReference>
<dbReference type="SUPFAM" id="SSF53850">
    <property type="entry name" value="Periplasmic binding protein-like II"/>
    <property type="match status" value="1"/>
</dbReference>
<comment type="catalytic activity">
    <reaction evidence="8">
        <text>prephenate + H(+) = 3-phenylpyruvate + CO2 + H2O</text>
        <dbReference type="Rhea" id="RHEA:21648"/>
        <dbReference type="ChEBI" id="CHEBI:15377"/>
        <dbReference type="ChEBI" id="CHEBI:15378"/>
        <dbReference type="ChEBI" id="CHEBI:16526"/>
        <dbReference type="ChEBI" id="CHEBI:18005"/>
        <dbReference type="ChEBI" id="CHEBI:29934"/>
        <dbReference type="EC" id="4.2.1.51"/>
    </reaction>
</comment>
<dbReference type="FunFam" id="3.40.190.10:FF:000034">
    <property type="entry name" value="Chorismate mutase/prephenate dehydratase"/>
    <property type="match status" value="1"/>
</dbReference>
<dbReference type="PROSITE" id="PS00858">
    <property type="entry name" value="PREPHENATE_DEHYDR_2"/>
    <property type="match status" value="1"/>
</dbReference>
<evidence type="ECO:0000259" key="9">
    <source>
        <dbReference type="PROSITE" id="PS51168"/>
    </source>
</evidence>
<evidence type="ECO:0000256" key="1">
    <source>
        <dbReference type="ARBA" id="ARBA00004741"/>
    </source>
</evidence>
<dbReference type="InterPro" id="IPR002701">
    <property type="entry name" value="CM_II_prokaryot"/>
</dbReference>
<sequence>MDKKIGYLGPCGTFSELAVRQYLARQPAGDVQMVALPSIYEVLAAVVQGEVTEAVVPLENSSEGAVNQTQDLLAHTFPDLRIKGEIILPVVHCLMAPPGVPLKTIERVLSHPHALAQCREFISRHLPGAQVVETASTAAAVHLVASTGAPWAAIGPVTAAREYGLEVLVEKINDCSGNATRFIVVGREDGGWAPDCKTTLIVSVAHRPGALYEVLGEFAARGINLTRIESRPSRRRLGEYLFFIDLVGHRHDKQVQEALEAVASRAELRVLGSYPADLSGLEYTAVPVDKVKRPAGGIPSSSTVEAGFTGEAVSRSPVQWEEIERLREAIDGVDAQIVSLLARRSALAARIGKLKAGFYPVRDPHRESRVLAWVRRLAQLKGVDPAMVEKVYRLIIQHAVHLQREQQGQVQAACTPPAGDF</sequence>
<dbReference type="AlphaFoldDB" id="A0A1M6BC41"/>
<reference evidence="13" key="1">
    <citation type="submission" date="2016-11" db="EMBL/GenBank/DDBJ databases">
        <authorList>
            <person name="Varghese N."/>
            <person name="Submissions S."/>
        </authorList>
    </citation>
    <scope>NUCLEOTIDE SEQUENCE [LARGE SCALE GENOMIC DNA]</scope>
    <source>
        <strain evidence="13">DSM 16057</strain>
    </source>
</reference>
<dbReference type="GO" id="GO:0004664">
    <property type="term" value="F:prephenate dehydratase activity"/>
    <property type="evidence" value="ECO:0007669"/>
    <property type="project" value="UniProtKB-EC"/>
</dbReference>
<dbReference type="PROSITE" id="PS51168">
    <property type="entry name" value="CHORISMATE_MUT_2"/>
    <property type="match status" value="1"/>
</dbReference>
<proteinExistence type="predicted"/>
<evidence type="ECO:0000256" key="4">
    <source>
        <dbReference type="ARBA" id="ARBA00022605"/>
    </source>
</evidence>
<dbReference type="GO" id="GO:0005737">
    <property type="term" value="C:cytoplasm"/>
    <property type="evidence" value="ECO:0007669"/>
    <property type="project" value="TreeGrafter"/>
</dbReference>
<dbReference type="GO" id="GO:0046417">
    <property type="term" value="P:chorismate metabolic process"/>
    <property type="evidence" value="ECO:0007669"/>
    <property type="project" value="InterPro"/>
</dbReference>
<dbReference type="SUPFAM" id="SSF55021">
    <property type="entry name" value="ACT-like"/>
    <property type="match status" value="1"/>
</dbReference>
<dbReference type="InterPro" id="IPR002912">
    <property type="entry name" value="ACT_dom"/>
</dbReference>
<dbReference type="Gene3D" id="1.20.59.10">
    <property type="entry name" value="Chorismate mutase"/>
    <property type="match status" value="1"/>
</dbReference>
<dbReference type="Gene3D" id="3.30.70.260">
    <property type="match status" value="1"/>
</dbReference>
<dbReference type="PROSITE" id="PS00857">
    <property type="entry name" value="PREPHENATE_DEHYDR_1"/>
    <property type="match status" value="1"/>
</dbReference>
<dbReference type="PANTHER" id="PTHR21022:SF19">
    <property type="entry name" value="PREPHENATE DEHYDRATASE-RELATED"/>
    <property type="match status" value="1"/>
</dbReference>
<dbReference type="SMART" id="SM00830">
    <property type="entry name" value="CM_2"/>
    <property type="match status" value="1"/>
</dbReference>
<keyword evidence="6" id="KW-0584">Phenylalanine biosynthesis</keyword>
<feature type="domain" description="ACT" evidence="11">
    <location>
        <begin position="199"/>
        <end position="275"/>
    </location>
</feature>
<dbReference type="GO" id="GO:0009094">
    <property type="term" value="P:L-phenylalanine biosynthetic process"/>
    <property type="evidence" value="ECO:0007669"/>
    <property type="project" value="UniProtKB-UniPathway"/>
</dbReference>
<evidence type="ECO:0000313" key="13">
    <source>
        <dbReference type="Proteomes" id="UP000184529"/>
    </source>
</evidence>
<keyword evidence="4" id="KW-0028">Amino-acid biosynthesis</keyword>
<dbReference type="Pfam" id="PF01817">
    <property type="entry name" value="CM_2"/>
    <property type="match status" value="1"/>
</dbReference>
<evidence type="ECO:0000259" key="11">
    <source>
        <dbReference type="PROSITE" id="PS51671"/>
    </source>
</evidence>